<dbReference type="EMBL" id="JAUEPN010000004">
    <property type="protein sequence ID" value="KAK3295899.1"/>
    <property type="molecule type" value="Genomic_DNA"/>
</dbReference>
<dbReference type="InterPro" id="IPR051954">
    <property type="entry name" value="tRNA_methyltransferase_THADA"/>
</dbReference>
<sequence length="1581" mass="173309">MAQENTPTKTETKDPLADLKPDVFENANTITKWLLSQDKDAQPQLAQVIFQKLLQEASQSRQYHGNGHACVKLCSFVQQCAKSSDEALRQWAFTETLSKKLFHFYLEWYEHDPHRALRLVLDVLVASSASNPCPETGRAVRDHILETLVSIVARKSAQQLTKSGLQCLDHFLNKRVVNLTDIAAQYKHVDPSVAGLPPLSLWRSFTFHLFSWMELTYACPLAGKCLVHIFRGLNAAAPDKAVAEPVGFTLEVWRQWLQDALAQNSEVLEDIKNYVLAQMFKTERDASLRLLEIFSQSQPLGLIDRDLSDQGLLLQLAALELGKKHGMVEEPSGSDDTPQPTAKKVVLQGALLDKLLAHPSVSVRSSAFSLLVSSQATTKPFSEAAFSLLKKHLAAFHADYDAKVRNEVLGHTKNLIKRAKNIITVAQRSLSSHQSIGDGVRTNPKKFGPEVALKNASEAKQVLDDHEAFLKWYMRFLKNELLSTTSYQRHITAIKAALLLLKVGKHAGDTDDSTDEDVAQLISSDFTWVRLLLDLLLDPFDDVRDGATTLLSLLPPSVAESNSAGSKDLLAVLREFCVRAGKLADRTGRADHGDGAARSQGLLCTWLSKPDSQIALLSEILERVESKISKAEDDLGHAAIESPVHADFAAISYVWQVLAQGTFLENQLDLIHHQQRRIFFCAQQIWFVVKHVLCDDSPEGHLPEELEDIEGLDTKDLLSYSFRAVHESSNLLRLLVGTLRLKNVPGVPYPPLDVFRETGYLTFEQLSSLRHRGAFSTVSYTFTTSCQLTQRLKDVYSDIDETEDLLREWYRGAISCIMTQASTTRRSAGIPSLIAAVLTANAASPSFDEVYGTLEEIGKKAVSMAETDGSNLPQVHALNSLRDIFRSSLLSKKAEGYLARTLHLAATSLKSEVWAIRNCGLLLLRSLIDCLLGTGESKASIESGWDGRSVRISYNKYPTLPGVILGFLRSADETLDQASQPGAAEAVFPALDIIRRAGPPEELRSELQKHIEGYLGSRLWHVREIAARTLCSFLLQQEWAQEIGRLLDESGSSTNRVHGALLTARFVVERKADLGVDLKSASDLASVEALLEQLARRQETFKRCEELQAAYLEILNVLADLGLHEQVAKIVLPQFATAQTGSSSALLKLHTSLKVVYDAAASGDVESLRASFLRMLSSDVNTASRMLETIPEAWSQTDDLAVRSSLRDLYIEACTASSAPEVRTQALANLGPLMDGILSRGQVSELPTTERLDGLWLQLQKGDINPALSCAIIETSGTIMAALVSHGAGNVPNMEQRLASWGDMLSECLDVDNPFDTRYAAASALKSFFSSGTTKHHDWTTTAHLPVLSALYDSLIDDDDEVRSTAALAASSGILGTPAVATTAADELVGWLRAQQQQQQQLGDRPEFRARAVCRMVGQPRCARDGPLLPGAMTPAEDQLRGALDFDDSLFAAEDQNLFIDEVRETARWRRALLRAGGRHEGGGDGDDTPLGCLRAWAAAGLRCLIGLAAGKEDDGPLGWTSDQHVFAVCARIVLCAVAIGEIGEDAGLAELLGEFRDVGAKTRLHGSLLEMATSPSQAEA</sequence>
<keyword evidence="3" id="KW-0175">Coiled coil</keyword>
<feature type="domain" description="tRNA (32-2'-O)-methyltransferase regulator THADA-like C-terminal TPR repeats region" evidence="6">
    <location>
        <begin position="917"/>
        <end position="1066"/>
    </location>
</feature>
<protein>
    <submittedName>
        <fullName evidence="7">Death-receptor fusion protein-domain-containing protein</fullName>
    </submittedName>
</protein>
<name>A0AAE0HG40_9PEZI</name>
<comment type="caution">
    <text evidence="7">The sequence shown here is derived from an EMBL/GenBank/DDBJ whole genome shotgun (WGS) entry which is preliminary data.</text>
</comment>
<evidence type="ECO:0000256" key="1">
    <source>
        <dbReference type="ARBA" id="ARBA00010409"/>
    </source>
</evidence>
<dbReference type="PANTHER" id="PTHR14387">
    <property type="entry name" value="THADA/DEATH RECEPTOR INTERACTING PROTEIN"/>
    <property type="match status" value="1"/>
</dbReference>
<dbReference type="InterPro" id="IPR056843">
    <property type="entry name" value="THADA-like_TPR"/>
</dbReference>
<feature type="domain" description="DUF2428" evidence="4">
    <location>
        <begin position="675"/>
        <end position="915"/>
    </location>
</feature>
<feature type="domain" description="tRNA (32-2'-O)-methyltransferase regulator THADA-like TPR repeats region" evidence="5">
    <location>
        <begin position="251"/>
        <end position="545"/>
    </location>
</feature>
<evidence type="ECO:0000259" key="5">
    <source>
        <dbReference type="Pfam" id="PF25150"/>
    </source>
</evidence>
<dbReference type="Pfam" id="PF25151">
    <property type="entry name" value="TPR_Trm732_C"/>
    <property type="match status" value="1"/>
</dbReference>
<dbReference type="PANTHER" id="PTHR14387:SF0">
    <property type="entry name" value="DUF2428 DOMAIN-CONTAINING PROTEIN"/>
    <property type="match status" value="1"/>
</dbReference>
<proteinExistence type="inferred from homology"/>
<evidence type="ECO:0000259" key="6">
    <source>
        <dbReference type="Pfam" id="PF25151"/>
    </source>
</evidence>
<gene>
    <name evidence="7" type="ORF">B0H64DRAFT_359950</name>
</gene>
<evidence type="ECO:0000313" key="8">
    <source>
        <dbReference type="Proteomes" id="UP001278766"/>
    </source>
</evidence>
<dbReference type="GO" id="GO:0030488">
    <property type="term" value="P:tRNA methylation"/>
    <property type="evidence" value="ECO:0007669"/>
    <property type="project" value="TreeGrafter"/>
</dbReference>
<organism evidence="7 8">
    <name type="scientific">Chaetomium fimeti</name>
    <dbReference type="NCBI Taxonomy" id="1854472"/>
    <lineage>
        <taxon>Eukaryota</taxon>
        <taxon>Fungi</taxon>
        <taxon>Dikarya</taxon>
        <taxon>Ascomycota</taxon>
        <taxon>Pezizomycotina</taxon>
        <taxon>Sordariomycetes</taxon>
        <taxon>Sordariomycetidae</taxon>
        <taxon>Sordariales</taxon>
        <taxon>Chaetomiaceae</taxon>
        <taxon>Chaetomium</taxon>
    </lineage>
</organism>
<dbReference type="InterPro" id="IPR056842">
    <property type="entry name" value="THADA-like_TPR_C"/>
</dbReference>
<feature type="coiled-coil region" evidence="3">
    <location>
        <begin position="614"/>
        <end position="641"/>
    </location>
</feature>
<dbReference type="RefSeq" id="XP_062659413.1">
    <property type="nucleotide sequence ID" value="XM_062801691.1"/>
</dbReference>
<comment type="similarity">
    <text evidence="1">Belongs to the THADA family.</text>
</comment>
<evidence type="ECO:0000313" key="7">
    <source>
        <dbReference type="EMBL" id="KAK3295899.1"/>
    </source>
</evidence>
<reference evidence="7" key="2">
    <citation type="submission" date="2023-06" db="EMBL/GenBank/DDBJ databases">
        <authorList>
            <consortium name="Lawrence Berkeley National Laboratory"/>
            <person name="Haridas S."/>
            <person name="Hensen N."/>
            <person name="Bonometti L."/>
            <person name="Westerberg I."/>
            <person name="Brannstrom I.O."/>
            <person name="Guillou S."/>
            <person name="Cros-Aarteil S."/>
            <person name="Calhoun S."/>
            <person name="Kuo A."/>
            <person name="Mondo S."/>
            <person name="Pangilinan J."/>
            <person name="Riley R."/>
            <person name="Labutti K."/>
            <person name="Andreopoulos B."/>
            <person name="Lipzen A."/>
            <person name="Chen C."/>
            <person name="Yanf M."/>
            <person name="Daum C."/>
            <person name="Ng V."/>
            <person name="Clum A."/>
            <person name="Steindorff A."/>
            <person name="Ohm R."/>
            <person name="Martin F."/>
            <person name="Silar P."/>
            <person name="Natvig D."/>
            <person name="Lalanne C."/>
            <person name="Gautier V."/>
            <person name="Ament-Velasquez S.L."/>
            <person name="Kruys A."/>
            <person name="Hutchinson M.I."/>
            <person name="Powell A.J."/>
            <person name="Barry K."/>
            <person name="Miller A.N."/>
            <person name="Grigoriev I.V."/>
            <person name="Debuchy R."/>
            <person name="Gladieux P."/>
            <person name="Thoren M.H."/>
            <person name="Johannesson H."/>
        </authorList>
    </citation>
    <scope>NUCLEOTIDE SEQUENCE</scope>
    <source>
        <strain evidence="7">CBS 168.71</strain>
    </source>
</reference>
<reference evidence="7" key="1">
    <citation type="journal article" date="2023" name="Mol. Phylogenet. Evol.">
        <title>Genome-scale phylogeny and comparative genomics of the fungal order Sordariales.</title>
        <authorList>
            <person name="Hensen N."/>
            <person name="Bonometti L."/>
            <person name="Westerberg I."/>
            <person name="Brannstrom I.O."/>
            <person name="Guillou S."/>
            <person name="Cros-Aarteil S."/>
            <person name="Calhoun S."/>
            <person name="Haridas S."/>
            <person name="Kuo A."/>
            <person name="Mondo S."/>
            <person name="Pangilinan J."/>
            <person name="Riley R."/>
            <person name="LaButti K."/>
            <person name="Andreopoulos B."/>
            <person name="Lipzen A."/>
            <person name="Chen C."/>
            <person name="Yan M."/>
            <person name="Daum C."/>
            <person name="Ng V."/>
            <person name="Clum A."/>
            <person name="Steindorff A."/>
            <person name="Ohm R.A."/>
            <person name="Martin F."/>
            <person name="Silar P."/>
            <person name="Natvig D.O."/>
            <person name="Lalanne C."/>
            <person name="Gautier V."/>
            <person name="Ament-Velasquez S.L."/>
            <person name="Kruys A."/>
            <person name="Hutchinson M.I."/>
            <person name="Powell A.J."/>
            <person name="Barry K."/>
            <person name="Miller A.N."/>
            <person name="Grigoriev I.V."/>
            <person name="Debuchy R."/>
            <person name="Gladieux P."/>
            <person name="Hiltunen Thoren M."/>
            <person name="Johannesson H."/>
        </authorList>
    </citation>
    <scope>NUCLEOTIDE SEQUENCE</scope>
    <source>
        <strain evidence="7">CBS 168.71</strain>
    </source>
</reference>
<dbReference type="Pfam" id="PF25150">
    <property type="entry name" value="TPR_Trm732"/>
    <property type="match status" value="1"/>
</dbReference>
<dbReference type="GO" id="GO:0005829">
    <property type="term" value="C:cytosol"/>
    <property type="evidence" value="ECO:0007669"/>
    <property type="project" value="TreeGrafter"/>
</dbReference>
<dbReference type="InterPro" id="IPR019442">
    <property type="entry name" value="THADA/TRM732_DUF2428"/>
</dbReference>
<evidence type="ECO:0000259" key="4">
    <source>
        <dbReference type="Pfam" id="PF10350"/>
    </source>
</evidence>
<evidence type="ECO:0000256" key="3">
    <source>
        <dbReference type="SAM" id="Coils"/>
    </source>
</evidence>
<evidence type="ECO:0000256" key="2">
    <source>
        <dbReference type="ARBA" id="ARBA00022694"/>
    </source>
</evidence>
<accession>A0AAE0HG40</accession>
<dbReference type="Pfam" id="PF26523">
    <property type="entry name" value="Trm732_C"/>
    <property type="match status" value="1"/>
</dbReference>
<dbReference type="GeneID" id="87838639"/>
<dbReference type="SUPFAM" id="SSF48371">
    <property type="entry name" value="ARM repeat"/>
    <property type="match status" value="1"/>
</dbReference>
<dbReference type="Proteomes" id="UP001278766">
    <property type="component" value="Unassembled WGS sequence"/>
</dbReference>
<keyword evidence="2" id="KW-0819">tRNA processing</keyword>
<dbReference type="InterPro" id="IPR016024">
    <property type="entry name" value="ARM-type_fold"/>
</dbReference>
<keyword evidence="8" id="KW-1185">Reference proteome</keyword>
<dbReference type="Pfam" id="PF10350">
    <property type="entry name" value="DUF2428"/>
    <property type="match status" value="1"/>
</dbReference>